<protein>
    <submittedName>
        <fullName evidence="2">Uncharacterized protein</fullName>
    </submittedName>
</protein>
<accession>A0A6A5YAS3</accession>
<gene>
    <name evidence="2" type="ORF">K490DRAFT_63943</name>
</gene>
<dbReference type="Proteomes" id="UP000799776">
    <property type="component" value="Unassembled WGS sequence"/>
</dbReference>
<evidence type="ECO:0000256" key="1">
    <source>
        <dbReference type="SAM" id="MobiDB-lite"/>
    </source>
</evidence>
<evidence type="ECO:0000313" key="3">
    <source>
        <dbReference type="Proteomes" id="UP000799776"/>
    </source>
</evidence>
<dbReference type="OrthoDB" id="4172108at2759"/>
<feature type="compositionally biased region" description="Polar residues" evidence="1">
    <location>
        <begin position="511"/>
        <end position="522"/>
    </location>
</feature>
<keyword evidence="3" id="KW-1185">Reference proteome</keyword>
<dbReference type="EMBL" id="ML978715">
    <property type="protein sequence ID" value="KAF2088729.1"/>
    <property type="molecule type" value="Genomic_DNA"/>
</dbReference>
<sequence>MMDLGYSISELINLGINLKRIYDSFFAVYDNAPNRIRQLMRLVERFTSQLCELDWILKRTGREYPGQDDFKETLEECQSFIEEYRATLDRRSPRGVVQTALYTFDKEKVEWLLNRISIHVQGIGFFTNNLLLRKLYGVDDTIVTAAAPAVAPPNDLADELKELYKEATLYQYRRRRLDGQALQVSHAHHTGTAAVENDFHNFLDQVRRRLEQRGVVDKELETVHHLPVETALPNDLLLDYTEQGLARHAVSGASSRSRPLFTPTTVKIGSDRYEVCDILIKENGRKITSRNRSHTVTIIHRLSSDQSRYPYSTPAVQKPEVYFLGDQSVQVYKEGRQIMEATIETCHFEPRKTPIYKMTEAKAHVLFQEVIRDKDLQHVITFETLITGRRNNVNEDPESSYEYIKLWNEPNSHEVTASFFIPDAGTPASGRHMEFSSDWLKPLSVTKEKHVSLDFVSSHDLEPPPPPTRRTSSWSTFIRQRLNQSATKPAVPASPRHQPSPSSGSTATSTDRSPSSAGTTAVTTTLSSRDFFARDVKWLKIEFETVNDQIIFTKALKTSQDELREVRASQRHPEPDFGKFSFKVEEYIKDIHE</sequence>
<feature type="compositionally biased region" description="Low complexity" evidence="1">
    <location>
        <begin position="499"/>
        <end position="510"/>
    </location>
</feature>
<evidence type="ECO:0000313" key="2">
    <source>
        <dbReference type="EMBL" id="KAF2088729.1"/>
    </source>
</evidence>
<organism evidence="2 3">
    <name type="scientific">Saccharata proteae CBS 121410</name>
    <dbReference type="NCBI Taxonomy" id="1314787"/>
    <lineage>
        <taxon>Eukaryota</taxon>
        <taxon>Fungi</taxon>
        <taxon>Dikarya</taxon>
        <taxon>Ascomycota</taxon>
        <taxon>Pezizomycotina</taxon>
        <taxon>Dothideomycetes</taxon>
        <taxon>Dothideomycetes incertae sedis</taxon>
        <taxon>Botryosphaeriales</taxon>
        <taxon>Saccharataceae</taxon>
        <taxon>Saccharata</taxon>
    </lineage>
</organism>
<proteinExistence type="predicted"/>
<name>A0A6A5YAS3_9PEZI</name>
<feature type="region of interest" description="Disordered" evidence="1">
    <location>
        <begin position="484"/>
        <end position="522"/>
    </location>
</feature>
<reference evidence="2" key="1">
    <citation type="journal article" date="2020" name="Stud. Mycol.">
        <title>101 Dothideomycetes genomes: a test case for predicting lifestyles and emergence of pathogens.</title>
        <authorList>
            <person name="Haridas S."/>
            <person name="Albert R."/>
            <person name="Binder M."/>
            <person name="Bloem J."/>
            <person name="Labutti K."/>
            <person name="Salamov A."/>
            <person name="Andreopoulos B."/>
            <person name="Baker S."/>
            <person name="Barry K."/>
            <person name="Bills G."/>
            <person name="Bluhm B."/>
            <person name="Cannon C."/>
            <person name="Castanera R."/>
            <person name="Culley D."/>
            <person name="Daum C."/>
            <person name="Ezra D."/>
            <person name="Gonzalez J."/>
            <person name="Henrissat B."/>
            <person name="Kuo A."/>
            <person name="Liang C."/>
            <person name="Lipzen A."/>
            <person name="Lutzoni F."/>
            <person name="Magnuson J."/>
            <person name="Mondo S."/>
            <person name="Nolan M."/>
            <person name="Ohm R."/>
            <person name="Pangilinan J."/>
            <person name="Park H.-J."/>
            <person name="Ramirez L."/>
            <person name="Alfaro M."/>
            <person name="Sun H."/>
            <person name="Tritt A."/>
            <person name="Yoshinaga Y."/>
            <person name="Zwiers L.-H."/>
            <person name="Turgeon B."/>
            <person name="Goodwin S."/>
            <person name="Spatafora J."/>
            <person name="Crous P."/>
            <person name="Grigoriev I."/>
        </authorList>
    </citation>
    <scope>NUCLEOTIDE SEQUENCE</scope>
    <source>
        <strain evidence="2">CBS 121410</strain>
    </source>
</reference>
<dbReference type="AlphaFoldDB" id="A0A6A5YAS3"/>